<feature type="signal peptide" evidence="2">
    <location>
        <begin position="1"/>
        <end position="26"/>
    </location>
</feature>
<protein>
    <submittedName>
        <fullName evidence="5">NPCBM/NEW2 domain-containing protein</fullName>
    </submittedName>
</protein>
<dbReference type="Pfam" id="PF08305">
    <property type="entry name" value="NPCBM"/>
    <property type="match status" value="2"/>
</dbReference>
<evidence type="ECO:0000256" key="2">
    <source>
        <dbReference type="SAM" id="SignalP"/>
    </source>
</evidence>
<dbReference type="SUPFAM" id="SSF49785">
    <property type="entry name" value="Galactose-binding domain-like"/>
    <property type="match status" value="6"/>
</dbReference>
<accession>A0ABR7D9P0</accession>
<dbReference type="Proteomes" id="UP000596929">
    <property type="component" value="Unassembled WGS sequence"/>
</dbReference>
<dbReference type="SMART" id="SM01276">
    <property type="entry name" value="M60-like"/>
    <property type="match status" value="1"/>
</dbReference>
<dbReference type="Gene3D" id="2.60.120.1250">
    <property type="entry name" value="Peptidase M60, enhancin-like domain 1"/>
    <property type="match status" value="1"/>
</dbReference>
<comment type="caution">
    <text evidence="5">The sequence shown here is derived from an EMBL/GenBank/DDBJ whole genome shotgun (WGS) entry which is preliminary data.</text>
</comment>
<dbReference type="Gene3D" id="1.10.390.30">
    <property type="entry name" value="Peptidase M60, enhancin-like domain 3"/>
    <property type="match status" value="1"/>
</dbReference>
<dbReference type="InterPro" id="IPR031161">
    <property type="entry name" value="Peptidase_M60_dom"/>
</dbReference>
<dbReference type="Gene3D" id="3.40.390.80">
    <property type="entry name" value="Peptidase M60, enhancin-like domain 2"/>
    <property type="match status" value="1"/>
</dbReference>
<dbReference type="Gene3D" id="2.60.40.10">
    <property type="entry name" value="Immunoglobulins"/>
    <property type="match status" value="3"/>
</dbReference>
<feature type="domain" description="F5/8 type C" evidence="3">
    <location>
        <begin position="278"/>
        <end position="428"/>
    </location>
</feature>
<dbReference type="Gene3D" id="3.80.10.10">
    <property type="entry name" value="Ribonuclease Inhibitor"/>
    <property type="match status" value="1"/>
</dbReference>
<dbReference type="InterPro" id="IPR013783">
    <property type="entry name" value="Ig-like_fold"/>
</dbReference>
<gene>
    <name evidence="5" type="ORF">H8S20_03110</name>
</gene>
<evidence type="ECO:0000313" key="5">
    <source>
        <dbReference type="EMBL" id="MBC5627875.1"/>
    </source>
</evidence>
<dbReference type="RefSeq" id="WP_186859261.1">
    <property type="nucleotide sequence ID" value="NZ_JACOOO010000004.1"/>
</dbReference>
<dbReference type="InterPro" id="IPR032675">
    <property type="entry name" value="LRR_dom_sf"/>
</dbReference>
<dbReference type="InterPro" id="IPR042279">
    <property type="entry name" value="Pep_M60_3"/>
</dbReference>
<keyword evidence="1" id="KW-0378">Hydrolase</keyword>
<dbReference type="Pfam" id="PF16403">
    <property type="entry name" value="Bact_surface_Ig-like"/>
    <property type="match status" value="2"/>
</dbReference>
<keyword evidence="1" id="KW-0326">Glycosidase</keyword>
<dbReference type="SMART" id="SM00776">
    <property type="entry name" value="NPCBM"/>
    <property type="match status" value="2"/>
</dbReference>
<feature type="domain" description="Peptidase M60" evidence="4">
    <location>
        <begin position="961"/>
        <end position="1278"/>
    </location>
</feature>
<organism evidence="5 6">
    <name type="scientific">Clostridium hominis</name>
    <dbReference type="NCBI Taxonomy" id="2763036"/>
    <lineage>
        <taxon>Bacteria</taxon>
        <taxon>Bacillati</taxon>
        <taxon>Bacillota</taxon>
        <taxon>Clostridia</taxon>
        <taxon>Eubacteriales</taxon>
        <taxon>Clostridiaceae</taxon>
        <taxon>Clostridium</taxon>
    </lineage>
</organism>
<dbReference type="Pfam" id="PF00754">
    <property type="entry name" value="F5_F8_type_C"/>
    <property type="match status" value="4"/>
</dbReference>
<dbReference type="InterPro" id="IPR038637">
    <property type="entry name" value="NPCBM_sf"/>
</dbReference>
<feature type="chain" id="PRO_5045556280" evidence="2">
    <location>
        <begin position="27"/>
        <end position="2132"/>
    </location>
</feature>
<dbReference type="InterPro" id="IPR032179">
    <property type="entry name" value="Cry22Aa_Ig-like"/>
</dbReference>
<dbReference type="InterPro" id="IPR008979">
    <property type="entry name" value="Galactose-bd-like_sf"/>
</dbReference>
<dbReference type="InterPro" id="IPR000421">
    <property type="entry name" value="FA58C"/>
</dbReference>
<dbReference type="PROSITE" id="PS50022">
    <property type="entry name" value="FA58C_3"/>
    <property type="match status" value="2"/>
</dbReference>
<name>A0ABR7D9P0_9CLOT</name>
<evidence type="ECO:0000313" key="6">
    <source>
        <dbReference type="Proteomes" id="UP000596929"/>
    </source>
</evidence>
<evidence type="ECO:0000259" key="3">
    <source>
        <dbReference type="PROSITE" id="PS50022"/>
    </source>
</evidence>
<evidence type="ECO:0000256" key="1">
    <source>
        <dbReference type="ARBA" id="ARBA00023295"/>
    </source>
</evidence>
<proteinExistence type="predicted"/>
<dbReference type="Gene3D" id="2.60.120.260">
    <property type="entry name" value="Galactose-binding domain-like"/>
    <property type="match status" value="4"/>
</dbReference>
<dbReference type="EMBL" id="JACOOO010000004">
    <property type="protein sequence ID" value="MBC5627875.1"/>
    <property type="molecule type" value="Genomic_DNA"/>
</dbReference>
<reference evidence="5 6" key="1">
    <citation type="submission" date="2020-08" db="EMBL/GenBank/DDBJ databases">
        <title>Genome public.</title>
        <authorList>
            <person name="Liu C."/>
            <person name="Sun Q."/>
        </authorList>
    </citation>
    <scope>NUCLEOTIDE SEQUENCE [LARGE SCALE GENOMIC DNA]</scope>
    <source>
        <strain evidence="5 6">NSJ-6</strain>
    </source>
</reference>
<sequence length="2132" mass="241800">MKRKIAALVAMSIVVTNTMPTMSAFADEIARNKATGIVKKVSPNMVVENFKMKDYENFTKYNEAYRVNVKSITNNGGKYNQSVITNAIDGKLETHWETGIENKADFKNEVEFEFENVEKINRLAYATRQDGAKPKGYPKTAQILVSETEDGDYKLVGEVTSTKVTGDMVEFKFDTVEAKKVKFIFSDVHNGWASASEFWFYKEDKTLDKMETLFTDNNMNEVSPDFANLEDLKALEKEAKDHPFYANFKEDIDNAIAILEGEELESGIAKVSKLTAYDTEYQDAYNEKFMISTNKITKVEANGGIYPGTKYEYMFDGDPNTHWETTKDNSTDFTNEITLTLDEAQVIDRLAYKARSVNSKGFPTKFEIHVSETSKGETFQKIADGEASVTSDMVEFKFAPTKVKRVKLVFNECNSGRAFASEMRLYKQDELSERYATLFTNDKKNEISSEFNSIEKLEKFDKELEQHPLYNLYKEGINDARLILENNKATYVDARVSKFKEFGSPELAEYDKTYKIDNERIVNITTNGGHYANDVIARAIDGNVETSWHSNRTNNESHTNEVTMTLDKLETIDKVIYTSPRARGFAEEFDIYVSKTLEGDTFEKVTSGRASRTNDSVSIKFNPTEARRVKFVYTKAYENFALAYEFGLYKQDTIIDKMDNLFTDETMNTVSEEYANMEALNKLEDEVKVHPFYEDFKEDIENAKALVEQGEVEATVSKTKKFNHYNNKEYMDQFVINRENIKKISNNGGQWSTMRIDNAIDGDLDTYWETNTANKEDWKNEVTVEFINPVIIDRIAYGARKSDRKGFLEEFEIYASATTKGDNFKLVSTAKADKTTGLVEAKFEPTKFQRLKIRVVKGDQSWATLNELIFLKEDSIANKVYNMFTSDLMNELVDEYDTIEEIETLEREVNTHPLKEELMEYIKRAKDIVQNPEQAKQYVYELESRGDSIKESQKRQMWNFQDWQPTGLAVKSGQEITVYVDVEPGTPTPRLVFKQMDSQHNGNVDLRLSPGKNVITIPELNSNELRPNVAKAGVLYTVNPYTKEQQIRSPKIKIEGAFEYPDFVLGQDSDEAIMKELEEYVDKLEKDPTLPDVYEVFSKKNLVNTRATYALDWYKKNNLLPSYTANKVDGIVAEAMKFWGFDGSSEVNSDYNYRYVSMLKWLDNGGFMNAGNGITGYNQNEQGAVLGYNTGWGLMHELGHNMDTARMSVVEVTNNMLPLHFEVLEGKASRFSQQNQYEANIFPKVTREDYSNNIWYPENDYSNLQHIAPLWQLQLYDETFWPRLQQEFRANTSLGGGSWDNKHEAWVIAASNVMQMDLTEHFARHGFRVNEETAEHMKQYQKTTKKLWYMNDNKYLKEGEAFNENFNLKLHPKVNEENVTLTMEIDRENNKSLLGYEIYRDGSLIGFTNKETYVDKEAVMGTNHTYEVVAFSNDLNSAEGVSVKAHAHKLEAQKDIVIELNKEFNPLDYVKAVDYQGNKLDNIIVEHNVDTSRKGEYEVTYKITQEGVTLTDTSTVTVVSDFAYLSDLEHKDVQVGWGSPRFNRDIFGRVNGISKEFSKGIGIHANGYVLYDLGEHSYETLDIKLGADSSKAASRTSIDFKVIADGNVLAETGKMGYADDLKHFKLNIKGVKELKIEVGIADGSDAYDHGIIVEPKLIGNNSKPVINIDESQAIKVGDTLENIIGNIEATDKEDGDITKNVKISGEDKVNTNRVGIYPITYTVEDSDGNTTVATRNIKVLNMEDFTYLSDYNWKSQSNNYRQAQKDVAMNGGKLTLTGENNEVVEYEKGLGMHSTSTVIYDLTDKNADMFSTYIGVDRAMYHTVGQVQFEIYVDGKLAYDSGVMRAKDKQKYVEVNLADAKELKLVVKDGGNGNGSDHATFGDTKLHYVNESRIDKTELNNLVNEVKKLNEDDYTEESFNAMQIVLAKAEQILEDNNASQDTIDNVTLELEESAKALIGINLDEVVNIPDKYLAKSLANVLGKSEGFTIGDMRKLTEISLSGVTSLEGLQYAKNLVSIESEYNEIKDLRPLAKLKKLEKANFKNQYVPVGELKVVDGTVTVNTEAYNRDGKNVATKVTLVDSTGTVLDERAVNGDAEVSLDVSNLKAGIYGVHVVFEDGELSGILMNIATIK</sequence>
<evidence type="ECO:0000259" key="4">
    <source>
        <dbReference type="PROSITE" id="PS51723"/>
    </source>
</evidence>
<dbReference type="Gene3D" id="2.60.120.1060">
    <property type="entry name" value="NPCBM/NEW2 domain"/>
    <property type="match status" value="2"/>
</dbReference>
<dbReference type="PROSITE" id="PS51723">
    <property type="entry name" value="PEPTIDASE_M60"/>
    <property type="match status" value="1"/>
</dbReference>
<feature type="domain" description="F5/8 type C" evidence="3">
    <location>
        <begin position="502"/>
        <end position="651"/>
    </location>
</feature>
<dbReference type="Gene3D" id="1.20.1270.70">
    <property type="entry name" value="Designed single chain three-helix bundle"/>
    <property type="match status" value="1"/>
</dbReference>
<dbReference type="InterPro" id="IPR013222">
    <property type="entry name" value="Glyco_hyd_98_carb-bd"/>
</dbReference>
<keyword evidence="6" id="KW-1185">Reference proteome</keyword>
<keyword evidence="2" id="KW-0732">Signal</keyword>